<feature type="compositionally biased region" description="Gly residues" evidence="1">
    <location>
        <begin position="186"/>
        <end position="197"/>
    </location>
</feature>
<keyword evidence="3" id="KW-1185">Reference proteome</keyword>
<feature type="compositionally biased region" description="Low complexity" evidence="1">
    <location>
        <begin position="173"/>
        <end position="185"/>
    </location>
</feature>
<protein>
    <submittedName>
        <fullName evidence="2">DUF3558 domain-containing protein</fullName>
    </submittedName>
</protein>
<evidence type="ECO:0000313" key="3">
    <source>
        <dbReference type="Proteomes" id="UP000807371"/>
    </source>
</evidence>
<evidence type="ECO:0000256" key="1">
    <source>
        <dbReference type="SAM" id="MobiDB-lite"/>
    </source>
</evidence>
<proteinExistence type="predicted"/>
<feature type="compositionally biased region" description="Polar residues" evidence="1">
    <location>
        <begin position="16"/>
        <end position="26"/>
    </location>
</feature>
<sequence length="321" mass="32378">MPTVAALAALAAAATGCTSEGSQPSARSGKPDGAGGVPAAEPGKYRTLPEACGTVSLKTLRALLPGADAAAETSEESEEIYEGEATVTYDTDRRVGCRWKSQSPAGSWHLTLDFQRVVSYDPAVSDDDRALQRYAELAVEAHVPDADEIPTTGSSRTPSGAEGGGRTGGAAAQGGQDEPAGPNTSGTGGGDGTGTGTTPGTEGSDEPGTGGAGSAEEPDAGSGSPTTPPSDGGPGDGGGNRTTDAPRSLEDLGDNAFLDDELVTTGAGAHRDITVVFRSSNVIVTIEYDQWSSDKAHTPSSDELQARAEELAQELTGHFDE</sequence>
<comment type="caution">
    <text evidence="2">The sequence shown here is derived from an EMBL/GenBank/DDBJ whole genome shotgun (WGS) entry which is preliminary data.</text>
</comment>
<reference evidence="2 3" key="1">
    <citation type="submission" date="2020-09" db="EMBL/GenBank/DDBJ databases">
        <title>Biosynthesis of the nuclear factor of activated T cells inhibitor NFAT-133 and its congeners in Streptomyces pactum.</title>
        <authorList>
            <person name="Zhou W."/>
            <person name="Posri P."/>
            <person name="Abugrain M.E."/>
            <person name="Weisberg A.J."/>
            <person name="Chang J.H."/>
            <person name="Mahmud T."/>
        </authorList>
    </citation>
    <scope>NUCLEOTIDE SEQUENCE [LARGE SCALE GENOMIC DNA]</scope>
    <source>
        <strain evidence="2 3">ATCC 27456</strain>
    </source>
</reference>
<dbReference type="EMBL" id="JACYXC010000001">
    <property type="protein sequence ID" value="MBH5336300.1"/>
    <property type="molecule type" value="Genomic_DNA"/>
</dbReference>
<dbReference type="RefSeq" id="WP_197989728.1">
    <property type="nucleotide sequence ID" value="NZ_JACYXC010000001.1"/>
</dbReference>
<feature type="region of interest" description="Disordered" evidence="1">
    <location>
        <begin position="142"/>
        <end position="253"/>
    </location>
</feature>
<feature type="compositionally biased region" description="Gly residues" evidence="1">
    <location>
        <begin position="161"/>
        <end position="172"/>
    </location>
</feature>
<name>A0ABS0NM73_9ACTN</name>
<dbReference type="Proteomes" id="UP000807371">
    <property type="component" value="Unassembled WGS sequence"/>
</dbReference>
<gene>
    <name evidence="2" type="ORF">IHE55_16565</name>
</gene>
<feature type="region of interest" description="Disordered" evidence="1">
    <location>
        <begin position="15"/>
        <end position="45"/>
    </location>
</feature>
<accession>A0ABS0NM73</accession>
<evidence type="ECO:0000313" key="2">
    <source>
        <dbReference type="EMBL" id="MBH5336300.1"/>
    </source>
</evidence>
<organism evidence="2 3">
    <name type="scientific">Streptomyces pactum</name>
    <dbReference type="NCBI Taxonomy" id="68249"/>
    <lineage>
        <taxon>Bacteria</taxon>
        <taxon>Bacillati</taxon>
        <taxon>Actinomycetota</taxon>
        <taxon>Actinomycetes</taxon>
        <taxon>Kitasatosporales</taxon>
        <taxon>Streptomycetaceae</taxon>
        <taxon>Streptomyces</taxon>
    </lineage>
</organism>